<evidence type="ECO:0000256" key="1">
    <source>
        <dbReference type="ARBA" id="ARBA00007951"/>
    </source>
</evidence>
<feature type="domain" description="F5/8 type C" evidence="7">
    <location>
        <begin position="322"/>
        <end position="432"/>
    </location>
</feature>
<comment type="similarity">
    <text evidence="1">Belongs to the glycosyl hydrolase 29 family.</text>
</comment>
<sequence length="472" mass="52529">MPIPNARQLAWQQGELSMFLHYGMNTYTDKEWGDGHESPELFNPEGLNATQWASVAKETGFKFLVIVAKHHDGFCAWPSKYTEHSVKNSPWKDGKGDVVREVADATRSVGVGFGIYLSPWDQNCSVYGDTRLYNEYYMGQLTELMSNYGPVVYNFYDGAKGSWGKAMQYHWDQIMTLNHQLQPGSAIFSDNGPDVRWVGNEGGWAGETNWATIDRKKVHIGANPPTPSYASEGEEGGPDYIPPECDTSIRPGWFYHQEETPKSVDVLVGTYFTSVGRNGHLILNVPPNRAGVFDDADVSALRGFRKALDDIFSTDATSDSNVTASNVRGGSDSGPFGPPQVLTDDIRTYWATEDDVREATIELHMTANKTFNVVRLQEPIQLGQRISKHCVQVFDFHTRTWTTLVGGTTIGHKRLHTTEAVVTDKVRVRVYSSRAPPLLASIGLHYSEHPVKEPPREYGRARFGGSASDAQI</sequence>
<dbReference type="GO" id="GO:0005764">
    <property type="term" value="C:lysosome"/>
    <property type="evidence" value="ECO:0000318"/>
    <property type="project" value="GO_Central"/>
</dbReference>
<keyword evidence="10" id="KW-1185">Reference proteome</keyword>
<proteinExistence type="inferred from homology"/>
<dbReference type="SMART" id="SM00812">
    <property type="entry name" value="Alpha_L_fucos"/>
    <property type="match status" value="1"/>
</dbReference>
<evidence type="ECO:0000313" key="9">
    <source>
        <dbReference type="EMBL" id="GAQ80149.1"/>
    </source>
</evidence>
<evidence type="ECO:0000256" key="4">
    <source>
        <dbReference type="ARBA" id="ARBA00022801"/>
    </source>
</evidence>
<dbReference type="OrthoDB" id="6039950at2759"/>
<dbReference type="SUPFAM" id="SSF51445">
    <property type="entry name" value="(Trans)glycosidases"/>
    <property type="match status" value="1"/>
</dbReference>
<gene>
    <name evidence="9" type="ORF">KFL_000470220</name>
</gene>
<evidence type="ECO:0000256" key="6">
    <source>
        <dbReference type="SAM" id="MobiDB-lite"/>
    </source>
</evidence>
<dbReference type="GO" id="GO:0006004">
    <property type="term" value="P:fucose metabolic process"/>
    <property type="evidence" value="ECO:0000318"/>
    <property type="project" value="GO_Central"/>
</dbReference>
<evidence type="ECO:0000256" key="2">
    <source>
        <dbReference type="ARBA" id="ARBA00012662"/>
    </source>
</evidence>
<dbReference type="EMBL" id="DF236996">
    <property type="protein sequence ID" value="GAQ80149.1"/>
    <property type="molecule type" value="Genomic_DNA"/>
</dbReference>
<dbReference type="GO" id="GO:0004560">
    <property type="term" value="F:alpha-L-fucosidase activity"/>
    <property type="evidence" value="ECO:0000318"/>
    <property type="project" value="GO_Central"/>
</dbReference>
<dbReference type="EC" id="3.2.1.51" evidence="2"/>
<dbReference type="STRING" id="105231.A0A1Y1HSJ0"/>
<dbReference type="Gene3D" id="3.20.20.80">
    <property type="entry name" value="Glycosidases"/>
    <property type="match status" value="1"/>
</dbReference>
<dbReference type="Pfam" id="PF00754">
    <property type="entry name" value="F5_F8_type_C"/>
    <property type="match status" value="1"/>
</dbReference>
<evidence type="ECO:0000256" key="3">
    <source>
        <dbReference type="ARBA" id="ARBA00022729"/>
    </source>
</evidence>
<dbReference type="Pfam" id="PF01120">
    <property type="entry name" value="Alpha_L_fucos"/>
    <property type="match status" value="1"/>
</dbReference>
<dbReference type="InterPro" id="IPR008979">
    <property type="entry name" value="Galactose-bd-like_sf"/>
</dbReference>
<dbReference type="PANTHER" id="PTHR10030:SF37">
    <property type="entry name" value="ALPHA-L-FUCOSIDASE-RELATED"/>
    <property type="match status" value="1"/>
</dbReference>
<organism evidence="9 10">
    <name type="scientific">Klebsormidium nitens</name>
    <name type="common">Green alga</name>
    <name type="synonym">Ulothrix nitens</name>
    <dbReference type="NCBI Taxonomy" id="105231"/>
    <lineage>
        <taxon>Eukaryota</taxon>
        <taxon>Viridiplantae</taxon>
        <taxon>Streptophyta</taxon>
        <taxon>Klebsormidiophyceae</taxon>
        <taxon>Klebsormidiales</taxon>
        <taxon>Klebsormidiaceae</taxon>
        <taxon>Klebsormidium</taxon>
    </lineage>
</organism>
<keyword evidence="4" id="KW-0378">Hydrolase</keyword>
<name>A0A1Y1HSJ0_KLENI</name>
<dbReference type="SUPFAM" id="SSF49785">
    <property type="entry name" value="Galactose-binding domain-like"/>
    <property type="match status" value="1"/>
</dbReference>
<feature type="compositionally biased region" description="Basic and acidic residues" evidence="6">
    <location>
        <begin position="450"/>
        <end position="460"/>
    </location>
</feature>
<dbReference type="PANTHER" id="PTHR10030">
    <property type="entry name" value="ALPHA-L-FUCOSIDASE"/>
    <property type="match status" value="1"/>
</dbReference>
<dbReference type="Gene3D" id="2.60.120.260">
    <property type="entry name" value="Galactose-binding domain-like"/>
    <property type="match status" value="1"/>
</dbReference>
<keyword evidence="5" id="KW-0326">Glycosidase</keyword>
<feature type="region of interest" description="Disordered" evidence="6">
    <location>
        <begin position="450"/>
        <end position="472"/>
    </location>
</feature>
<accession>A0A1Y1HSJ0</accession>
<dbReference type="FunFam" id="3.20.20.80:FF:000052">
    <property type="entry name" value="Putative alpha-L-fucosidase 1"/>
    <property type="match status" value="1"/>
</dbReference>
<dbReference type="InterPro" id="IPR057739">
    <property type="entry name" value="Glyco_hydro_29_N"/>
</dbReference>
<dbReference type="InterPro" id="IPR017853">
    <property type="entry name" value="GH"/>
</dbReference>
<feature type="region of interest" description="Disordered" evidence="6">
    <location>
        <begin position="318"/>
        <end position="338"/>
    </location>
</feature>
<dbReference type="InterPro" id="IPR000421">
    <property type="entry name" value="FA58C"/>
</dbReference>
<evidence type="ECO:0000313" key="10">
    <source>
        <dbReference type="Proteomes" id="UP000054558"/>
    </source>
</evidence>
<dbReference type="Proteomes" id="UP000054558">
    <property type="component" value="Unassembled WGS sequence"/>
</dbReference>
<keyword evidence="3" id="KW-0732">Signal</keyword>
<evidence type="ECO:0000256" key="5">
    <source>
        <dbReference type="ARBA" id="ARBA00023295"/>
    </source>
</evidence>
<reference evidence="9 10" key="1">
    <citation type="journal article" date="2014" name="Nat. Commun.">
        <title>Klebsormidium flaccidum genome reveals primary factors for plant terrestrial adaptation.</title>
        <authorList>
            <person name="Hori K."/>
            <person name="Maruyama F."/>
            <person name="Fujisawa T."/>
            <person name="Togashi T."/>
            <person name="Yamamoto N."/>
            <person name="Seo M."/>
            <person name="Sato S."/>
            <person name="Yamada T."/>
            <person name="Mori H."/>
            <person name="Tajima N."/>
            <person name="Moriyama T."/>
            <person name="Ikeuchi M."/>
            <person name="Watanabe M."/>
            <person name="Wada H."/>
            <person name="Kobayashi K."/>
            <person name="Saito M."/>
            <person name="Masuda T."/>
            <person name="Sasaki-Sekimoto Y."/>
            <person name="Mashiguchi K."/>
            <person name="Awai K."/>
            <person name="Shimojima M."/>
            <person name="Masuda S."/>
            <person name="Iwai M."/>
            <person name="Nobusawa T."/>
            <person name="Narise T."/>
            <person name="Kondo S."/>
            <person name="Saito H."/>
            <person name="Sato R."/>
            <person name="Murakawa M."/>
            <person name="Ihara Y."/>
            <person name="Oshima-Yamada Y."/>
            <person name="Ohtaka K."/>
            <person name="Satoh M."/>
            <person name="Sonobe K."/>
            <person name="Ishii M."/>
            <person name="Ohtani R."/>
            <person name="Kanamori-Sato M."/>
            <person name="Honoki R."/>
            <person name="Miyazaki D."/>
            <person name="Mochizuki H."/>
            <person name="Umetsu J."/>
            <person name="Higashi K."/>
            <person name="Shibata D."/>
            <person name="Kamiya Y."/>
            <person name="Sato N."/>
            <person name="Nakamura Y."/>
            <person name="Tabata S."/>
            <person name="Ida S."/>
            <person name="Kurokawa K."/>
            <person name="Ohta H."/>
        </authorList>
    </citation>
    <scope>NUCLEOTIDE SEQUENCE [LARGE SCALE GENOMIC DNA]</scope>
    <source>
        <strain evidence="9 10">NIES-2285</strain>
    </source>
</reference>
<evidence type="ECO:0000259" key="7">
    <source>
        <dbReference type="Pfam" id="PF00754"/>
    </source>
</evidence>
<dbReference type="OMA" id="DWIPPEC"/>
<feature type="compositionally biased region" description="Polar residues" evidence="6">
    <location>
        <begin position="318"/>
        <end position="328"/>
    </location>
</feature>
<dbReference type="GO" id="GO:0016139">
    <property type="term" value="P:glycoside catabolic process"/>
    <property type="evidence" value="ECO:0000318"/>
    <property type="project" value="GO_Central"/>
</dbReference>
<evidence type="ECO:0000259" key="8">
    <source>
        <dbReference type="Pfam" id="PF01120"/>
    </source>
</evidence>
<feature type="domain" description="Glycoside hydrolase family 29 N-terminal" evidence="8">
    <location>
        <begin position="36"/>
        <end position="303"/>
    </location>
</feature>
<dbReference type="InterPro" id="IPR000933">
    <property type="entry name" value="Glyco_hydro_29"/>
</dbReference>
<dbReference type="AlphaFoldDB" id="A0A1Y1HSJ0"/>
<protein>
    <recommendedName>
        <fullName evidence="2">alpha-L-fucosidase</fullName>
        <ecNumber evidence="2">3.2.1.51</ecNumber>
    </recommendedName>
</protein>